<keyword evidence="2" id="KW-1133">Transmembrane helix</keyword>
<keyword evidence="2" id="KW-0472">Membrane</keyword>
<feature type="transmembrane region" description="Helical" evidence="2">
    <location>
        <begin position="708"/>
        <end position="730"/>
    </location>
</feature>
<dbReference type="AlphaFoldDB" id="A0A439DFL7"/>
<comment type="caution">
    <text evidence="3">The sequence shown here is derived from an EMBL/GenBank/DDBJ whole genome shotgun (WGS) entry which is preliminary data.</text>
</comment>
<keyword evidence="4" id="KW-1185">Reference proteome</keyword>
<evidence type="ECO:0000256" key="2">
    <source>
        <dbReference type="SAM" id="Phobius"/>
    </source>
</evidence>
<evidence type="ECO:0000313" key="4">
    <source>
        <dbReference type="Proteomes" id="UP000286045"/>
    </source>
</evidence>
<feature type="region of interest" description="Disordered" evidence="1">
    <location>
        <begin position="27"/>
        <end position="114"/>
    </location>
</feature>
<keyword evidence="2" id="KW-0812">Transmembrane</keyword>
<evidence type="ECO:0000313" key="3">
    <source>
        <dbReference type="EMBL" id="RWA13176.1"/>
    </source>
</evidence>
<feature type="transmembrane region" description="Helical" evidence="2">
    <location>
        <begin position="184"/>
        <end position="206"/>
    </location>
</feature>
<accession>A0A439DFL7</accession>
<dbReference type="EMBL" id="RYZI01000032">
    <property type="protein sequence ID" value="RWA13176.1"/>
    <property type="molecule type" value="Genomic_DNA"/>
</dbReference>
<feature type="transmembrane region" description="Helical" evidence="2">
    <location>
        <begin position="124"/>
        <end position="151"/>
    </location>
</feature>
<protein>
    <submittedName>
        <fullName evidence="3">Uncharacterized protein</fullName>
    </submittedName>
</protein>
<reference evidence="3 4" key="1">
    <citation type="submission" date="2018-12" db="EMBL/GenBank/DDBJ databases">
        <title>Draft genome sequence of Xylaria grammica IHI A82.</title>
        <authorList>
            <person name="Buettner E."/>
            <person name="Kellner H."/>
        </authorList>
    </citation>
    <scope>NUCLEOTIDE SEQUENCE [LARGE SCALE GENOMIC DNA]</scope>
    <source>
        <strain evidence="3 4">IHI A82</strain>
    </source>
</reference>
<sequence>MTESVSGAVPNVLTNCYLANGDAAFGTTATPRNDEGFPTSRSETPTEPPFDPTTVSREALVSAVQSSHQARLETPFSPGNLFEPATNRDPDTTSSSTRISQATVQGGPDESPIPNLKLPLGQSLGILSCVTIFGGSALTLLAVAFLVFLWAGGGPVEGGTQAQPAWRNIMLHGWATQSVTLTSLFIRVISSAQAGLCTSMVAALLLERRGVPISKVVQLSVTRSVNVGPAEFLYMITSQKVRRVALKVEVILLFILAVNTAFGIQFSTTILISDFGTTRLVRNSNRTIINVAMSPTSIQRPGPLSTFGDGDSSTILFGEADSYADPAPNQLGVSDTGTKQRAFLPFQREDRVGLQYFSGAAFSMVSRAACIRPSMTARLSFIPGGWPFIEGTINYNQSLEDAGRSPTQRCYTAPGNHHYCLPTTFNCSLPGSSAPLPDPQWATAICHLQIDLDSDSMPGWDQNGSLFDFRSGSWPHLVFATNIPSSDWKQLEQSGRAALRQPVSYGEWVSNEIEPGKFLNTTFFFSVIYATVSSLTMTGNINQTGPALSWNTTTGLPKIGSVQTLFGADHMHKTPAERGIVSIVGDIRDPAPLSAFNTNTTLAQDTIDYGAVSFGAGAAAGVWENIGNASVSMCVQCDIRGYSVPDDVAALFQRIINTTGRASIAIDTYLAVLSLWWYYYLFPRFNVPGYVDVAFVADVLLPIRWRGLTAVLVLVGMNTVVMWIIAALYVRRTRFSRAGNYWHAVAQLISEDTIPLLEKSGEIKDEDLTEQLDLESEDFLVKLECSV</sequence>
<name>A0A439DFL7_9PEZI</name>
<evidence type="ECO:0000256" key="1">
    <source>
        <dbReference type="SAM" id="MobiDB-lite"/>
    </source>
</evidence>
<proteinExistence type="predicted"/>
<feature type="transmembrane region" description="Helical" evidence="2">
    <location>
        <begin position="250"/>
        <end position="272"/>
    </location>
</feature>
<organism evidence="3 4">
    <name type="scientific">Xylaria grammica</name>
    <dbReference type="NCBI Taxonomy" id="363999"/>
    <lineage>
        <taxon>Eukaryota</taxon>
        <taxon>Fungi</taxon>
        <taxon>Dikarya</taxon>
        <taxon>Ascomycota</taxon>
        <taxon>Pezizomycotina</taxon>
        <taxon>Sordariomycetes</taxon>
        <taxon>Xylariomycetidae</taxon>
        <taxon>Xylariales</taxon>
        <taxon>Xylariaceae</taxon>
        <taxon>Xylaria</taxon>
    </lineage>
</organism>
<feature type="compositionally biased region" description="Polar residues" evidence="1">
    <location>
        <begin position="92"/>
        <end position="104"/>
    </location>
</feature>
<dbReference type="Proteomes" id="UP000286045">
    <property type="component" value="Unassembled WGS sequence"/>
</dbReference>
<gene>
    <name evidence="3" type="ORF">EKO27_g1889</name>
</gene>